<dbReference type="AlphaFoldDB" id="A0A4Q9KI57"/>
<evidence type="ECO:0000313" key="1">
    <source>
        <dbReference type="EMBL" id="TBT93055.1"/>
    </source>
</evidence>
<comment type="caution">
    <text evidence="1">The sequence shown here is derived from an EMBL/GenBank/DDBJ whole genome shotgun (WGS) entry which is preliminary data.</text>
</comment>
<organism evidence="1 2">
    <name type="scientific">Propioniciclava tarda</name>
    <dbReference type="NCBI Taxonomy" id="433330"/>
    <lineage>
        <taxon>Bacteria</taxon>
        <taxon>Bacillati</taxon>
        <taxon>Actinomycetota</taxon>
        <taxon>Actinomycetes</taxon>
        <taxon>Propionibacteriales</taxon>
        <taxon>Propionibacteriaceae</taxon>
        <taxon>Propioniciclava</taxon>
    </lineage>
</organism>
<accession>A0A4Q9KI57</accession>
<evidence type="ECO:0000313" key="2">
    <source>
        <dbReference type="Proteomes" id="UP000291933"/>
    </source>
</evidence>
<protein>
    <submittedName>
        <fullName evidence="1">MoaD/ThiS family protein</fullName>
    </submittedName>
</protein>
<dbReference type="Pfam" id="PF02597">
    <property type="entry name" value="ThiS"/>
    <property type="match status" value="1"/>
</dbReference>
<sequence>MATIRYFAAAAAAAQVGSEMRVADTLGALLDQLTDVHGEDFAKVLGRCSVLVDGARSEDRDLALAPTATVDILPPFAGG</sequence>
<name>A0A4Q9KI57_PROTD</name>
<dbReference type="OrthoDB" id="3733636at2"/>
<dbReference type="RefSeq" id="WP_131172894.1">
    <property type="nucleotide sequence ID" value="NZ_FXTL01000020.1"/>
</dbReference>
<dbReference type="SUPFAM" id="SSF54285">
    <property type="entry name" value="MoaD/ThiS"/>
    <property type="match status" value="1"/>
</dbReference>
<proteinExistence type="predicted"/>
<reference evidence="1 2" key="1">
    <citation type="submission" date="2019-01" db="EMBL/GenBank/DDBJ databases">
        <title>Lactibacter flavus gen. nov., sp. nov., a novel bacterium of the family Propionibacteriaceae isolated from raw milk and dairy products.</title>
        <authorList>
            <person name="Huptas C."/>
            <person name="Wenning M."/>
            <person name="Breitenwieser F."/>
            <person name="Doll E."/>
            <person name="Von Neubeck M."/>
            <person name="Busse H.-J."/>
            <person name="Scherer S."/>
        </authorList>
    </citation>
    <scope>NUCLEOTIDE SEQUENCE [LARGE SCALE GENOMIC DNA]</scope>
    <source>
        <strain evidence="1 2">DSM 22130</strain>
    </source>
</reference>
<dbReference type="Proteomes" id="UP000291933">
    <property type="component" value="Unassembled WGS sequence"/>
</dbReference>
<dbReference type="InterPro" id="IPR016155">
    <property type="entry name" value="Mopterin_synth/thiamin_S_b"/>
</dbReference>
<keyword evidence="2" id="KW-1185">Reference proteome</keyword>
<dbReference type="EMBL" id="SDMR01000019">
    <property type="protein sequence ID" value="TBT93055.1"/>
    <property type="molecule type" value="Genomic_DNA"/>
</dbReference>
<dbReference type="InterPro" id="IPR012675">
    <property type="entry name" value="Beta-grasp_dom_sf"/>
</dbReference>
<dbReference type="InterPro" id="IPR003749">
    <property type="entry name" value="ThiS/MoaD-like"/>
</dbReference>
<dbReference type="CDD" id="cd17040">
    <property type="entry name" value="Ubl_MoaD_like"/>
    <property type="match status" value="1"/>
</dbReference>
<gene>
    <name evidence="1" type="ORF">ET996_12480</name>
</gene>
<dbReference type="Gene3D" id="3.10.20.30">
    <property type="match status" value="1"/>
</dbReference>